<name>A0A8J6U2T2_9FLAO</name>
<gene>
    <name evidence="4" type="ORF">H9Y05_14535</name>
</gene>
<dbReference type="InterPro" id="IPR026444">
    <property type="entry name" value="Secre_tail"/>
</dbReference>
<feature type="domain" description="Secretion system C-terminal sorting" evidence="3">
    <location>
        <begin position="640"/>
        <end position="707"/>
    </location>
</feature>
<evidence type="ECO:0000256" key="2">
    <source>
        <dbReference type="SAM" id="SignalP"/>
    </source>
</evidence>
<evidence type="ECO:0000259" key="3">
    <source>
        <dbReference type="Pfam" id="PF18962"/>
    </source>
</evidence>
<feature type="signal peptide" evidence="2">
    <location>
        <begin position="1"/>
        <end position="25"/>
    </location>
</feature>
<dbReference type="Pfam" id="PF18962">
    <property type="entry name" value="Por_Secre_tail"/>
    <property type="match status" value="1"/>
</dbReference>
<dbReference type="AlphaFoldDB" id="A0A8J6U2T2"/>
<accession>A0A8J6U2T2</accession>
<protein>
    <submittedName>
        <fullName evidence="4">T9SS type A sorting domain-containing protein</fullName>
    </submittedName>
</protein>
<sequence>MIQHTYRKILALFLLCLYLGVEAHAQLNIPPDYYYQQKYWMTRKRLKENFLHVGNEPGDMIPAGEYNKYHPEARYLYHGDGLIKLGWYMAVLATEYHLLVANNQPTEGTLEEIYYALQTVDRLDAVSGPMFSWYNYPNGYLPKDIKRWEDTETSNDPYTLGYQQITELLYDPVNKKYLPASNTLDGFLVRDDVPCEYFSKLKDVDCIRSSSGCYSTLYDDPAGWTRREYYGAEESQDQLVFLFMGLKCIHHFIPASVTYNGLNLNNRAQTQLSRILGYAASGSNGTQLPYTIANPHLSGAPKVARGADMSIYAYPFAVLGNTVVHGKNFHGDPIVQPIHNTAAPTFFTLPEGGAYQAFNASFFLVSNFTAPNKNYQDNDTKEAALVAISNMYARTLTGKNNSLLELSTLCHNSNVRWPIYTLLNNALFPDNSAFNTFLVGQKDDVESMLNSYPCEGSYNYGVSNYAVNWNGWNRFFVYANHVNSPDMNDAFDKFHGHRAGLDYMLLYNLYKINFMQDGNQVSYQSIENLNIPQGSYYPFLGLGSVANPLRQFAEKIESSAVLNNVSGNTTTANVSYHALSEINLKPDFHVKPGALFHAKMTTGSECDQYGYKSTVISLEDEVQTGSTSIETVEIDEDLQIFPNPSKEQVYLKLNQSVENATLQVYSYTGQLMETHLNITIRKGENYAFEIGHLSPGTYTCRLILTNSQISYYGKLAKM</sequence>
<dbReference type="EMBL" id="JACVEL010000013">
    <property type="protein sequence ID" value="MBC9813690.1"/>
    <property type="molecule type" value="Genomic_DNA"/>
</dbReference>
<keyword evidence="5" id="KW-1185">Reference proteome</keyword>
<feature type="chain" id="PRO_5035320911" evidence="2">
    <location>
        <begin position="26"/>
        <end position="718"/>
    </location>
</feature>
<dbReference type="Proteomes" id="UP000652681">
    <property type="component" value="Unassembled WGS sequence"/>
</dbReference>
<keyword evidence="1 2" id="KW-0732">Signal</keyword>
<evidence type="ECO:0000313" key="4">
    <source>
        <dbReference type="EMBL" id="MBC9813690.1"/>
    </source>
</evidence>
<reference evidence="4" key="1">
    <citation type="submission" date="2020-09" db="EMBL/GenBank/DDBJ databases">
        <title>Taishania pollutisoli gen. nov., sp. nov., Isolated from Tetrabromobisphenol A-Contaminated Soil.</title>
        <authorList>
            <person name="Chen Q."/>
        </authorList>
    </citation>
    <scope>NUCLEOTIDE SEQUENCE</scope>
    <source>
        <strain evidence="4">CZZ-1</strain>
    </source>
</reference>
<organism evidence="4 5">
    <name type="scientific">Taishania pollutisoli</name>
    <dbReference type="NCBI Taxonomy" id="2766479"/>
    <lineage>
        <taxon>Bacteria</taxon>
        <taxon>Pseudomonadati</taxon>
        <taxon>Bacteroidota</taxon>
        <taxon>Flavobacteriia</taxon>
        <taxon>Flavobacteriales</taxon>
        <taxon>Crocinitomicaceae</taxon>
        <taxon>Taishania</taxon>
    </lineage>
</organism>
<comment type="caution">
    <text evidence="4">The sequence shown here is derived from an EMBL/GenBank/DDBJ whole genome shotgun (WGS) entry which is preliminary data.</text>
</comment>
<evidence type="ECO:0000256" key="1">
    <source>
        <dbReference type="ARBA" id="ARBA00022729"/>
    </source>
</evidence>
<dbReference type="RefSeq" id="WP_216714699.1">
    <property type="nucleotide sequence ID" value="NZ_JACVEL010000013.1"/>
</dbReference>
<dbReference type="InterPro" id="IPR055015">
    <property type="entry name" value="GCX_COOH"/>
</dbReference>
<evidence type="ECO:0000313" key="5">
    <source>
        <dbReference type="Proteomes" id="UP000652681"/>
    </source>
</evidence>
<proteinExistence type="predicted"/>
<dbReference type="NCBIfam" id="NF045639">
    <property type="entry name" value="GCX_COOH"/>
    <property type="match status" value="1"/>
</dbReference>